<dbReference type="InParanoid" id="B9SVN4"/>
<organism evidence="5 6">
    <name type="scientific">Ricinus communis</name>
    <name type="common">Castor bean</name>
    <dbReference type="NCBI Taxonomy" id="3988"/>
    <lineage>
        <taxon>Eukaryota</taxon>
        <taxon>Viridiplantae</taxon>
        <taxon>Streptophyta</taxon>
        <taxon>Embryophyta</taxon>
        <taxon>Tracheophyta</taxon>
        <taxon>Spermatophyta</taxon>
        <taxon>Magnoliopsida</taxon>
        <taxon>eudicotyledons</taxon>
        <taxon>Gunneridae</taxon>
        <taxon>Pentapetalae</taxon>
        <taxon>rosids</taxon>
        <taxon>fabids</taxon>
        <taxon>Malpighiales</taxon>
        <taxon>Euphorbiaceae</taxon>
        <taxon>Acalyphoideae</taxon>
        <taxon>Acalypheae</taxon>
        <taxon>Ricinus</taxon>
    </lineage>
</organism>
<gene>
    <name evidence="5" type="ORF">RCOM_0794260</name>
</gene>
<keyword evidence="6" id="KW-1185">Reference proteome</keyword>
<dbReference type="InterPro" id="IPR044839">
    <property type="entry name" value="NDR1-like"/>
</dbReference>
<comment type="subcellular location">
    <subcellularLocation>
        <location evidence="1">Membrane</location>
    </subcellularLocation>
</comment>
<keyword evidence="2 4" id="KW-0472">Membrane</keyword>
<evidence type="ECO:0000313" key="5">
    <source>
        <dbReference type="EMBL" id="EEF32353.1"/>
    </source>
</evidence>
<feature type="compositionally biased region" description="Pro residues" evidence="3">
    <location>
        <begin position="18"/>
        <end position="31"/>
    </location>
</feature>
<dbReference type="GO" id="GO:0098542">
    <property type="term" value="P:defense response to other organism"/>
    <property type="evidence" value="ECO:0007669"/>
    <property type="project" value="InterPro"/>
</dbReference>
<protein>
    <recommendedName>
        <fullName evidence="7">Late embryogenesis abundant protein LEA-2 subgroup domain-containing protein</fullName>
    </recommendedName>
</protein>
<evidence type="ECO:0000256" key="2">
    <source>
        <dbReference type="ARBA" id="ARBA00023136"/>
    </source>
</evidence>
<evidence type="ECO:0000256" key="4">
    <source>
        <dbReference type="SAM" id="Phobius"/>
    </source>
</evidence>
<feature type="compositionally biased region" description="Polar residues" evidence="3">
    <location>
        <begin position="84"/>
        <end position="95"/>
    </location>
</feature>
<dbReference type="Proteomes" id="UP000008311">
    <property type="component" value="Unassembled WGS sequence"/>
</dbReference>
<evidence type="ECO:0008006" key="7">
    <source>
        <dbReference type="Google" id="ProtNLM"/>
    </source>
</evidence>
<dbReference type="EMBL" id="EQ974170">
    <property type="protein sequence ID" value="EEF32353.1"/>
    <property type="molecule type" value="Genomic_DNA"/>
</dbReference>
<evidence type="ECO:0000256" key="3">
    <source>
        <dbReference type="SAM" id="MobiDB-lite"/>
    </source>
</evidence>
<dbReference type="GO" id="GO:0016020">
    <property type="term" value="C:membrane"/>
    <property type="evidence" value="ECO:0007669"/>
    <property type="project" value="UniProtKB-SubCell"/>
</dbReference>
<keyword evidence="4" id="KW-1133">Transmembrane helix</keyword>
<evidence type="ECO:0000256" key="1">
    <source>
        <dbReference type="ARBA" id="ARBA00004370"/>
    </source>
</evidence>
<dbReference type="AlphaFoldDB" id="B9SVN4"/>
<sequence>MSHSETNPHFKPLQQPEGQPPSPGVTPPSPEVAPLQRWNQQNQPGSRGIRHQGERSKSQRSKGREPQGGGTLQRPRDRELQGDGTLQPSRKQSVPRQDLTPPDPRHGGGGYSTPWLFPQQPDEAHRVHNPQRGSKYHSPWIPLPQLQDEHPKQPDSAKVTSPQHQEEDHHPLHPRDPSLPPAHQENCPRQSSGLRTPAPQRTRPITWLAAAFCAIFWIVIFLGGLIVLIVYLVYRPRSPRFEVSNVSLNAVYVDAGSLLNADITLLANFTNPNKKVAVDFNHIIIDLYYGNTLIATQYIESFSTARAQSVFANVHMVTSQVLLPLGESAQLQEQSNKNGIIFNVKGVFRVRSNLGSFLRYSYRLYGHCTIMLTAPPSGVLRATRCRTKR</sequence>
<dbReference type="KEGG" id="rcu:8283473"/>
<dbReference type="PANTHER" id="PTHR31234:SF42">
    <property type="entry name" value="LATE EMBRYOGENESIS ABUNDANT (LEA) HYDROXYPROLINE-RICH GLYCOPROTEIN FAMILY"/>
    <property type="match status" value="1"/>
</dbReference>
<feature type="transmembrane region" description="Helical" evidence="4">
    <location>
        <begin position="207"/>
        <end position="234"/>
    </location>
</feature>
<feature type="region of interest" description="Disordered" evidence="3">
    <location>
        <begin position="1"/>
        <end position="198"/>
    </location>
</feature>
<dbReference type="OrthoDB" id="1924574at2759"/>
<keyword evidence="4" id="KW-0812">Transmembrane</keyword>
<feature type="compositionally biased region" description="Basic and acidic residues" evidence="3">
    <location>
        <begin position="164"/>
        <end position="176"/>
    </location>
</feature>
<reference evidence="6" key="1">
    <citation type="journal article" date="2010" name="Nat. Biotechnol.">
        <title>Draft genome sequence of the oilseed species Ricinus communis.</title>
        <authorList>
            <person name="Chan A.P."/>
            <person name="Crabtree J."/>
            <person name="Zhao Q."/>
            <person name="Lorenzi H."/>
            <person name="Orvis J."/>
            <person name="Puiu D."/>
            <person name="Melake-Berhan A."/>
            <person name="Jones K.M."/>
            <person name="Redman J."/>
            <person name="Chen G."/>
            <person name="Cahoon E.B."/>
            <person name="Gedil M."/>
            <person name="Stanke M."/>
            <person name="Haas B.J."/>
            <person name="Wortman J.R."/>
            <person name="Fraser-Liggett C.M."/>
            <person name="Ravel J."/>
            <person name="Rabinowicz P.D."/>
        </authorList>
    </citation>
    <scope>NUCLEOTIDE SEQUENCE [LARGE SCALE GENOMIC DNA]</scope>
    <source>
        <strain evidence="6">cv. Hale</strain>
    </source>
</reference>
<accession>B9SVN4</accession>
<dbReference type="FunCoup" id="B9SVN4">
    <property type="interactions" value="666"/>
</dbReference>
<name>B9SVN4_RICCO</name>
<dbReference type="PANTHER" id="PTHR31234">
    <property type="entry name" value="LATE EMBRYOGENESIS ABUNDANT (LEA) HYDROXYPROLINE-RICH GLYCOPROTEIN FAMILY"/>
    <property type="match status" value="1"/>
</dbReference>
<proteinExistence type="predicted"/>
<evidence type="ECO:0000313" key="6">
    <source>
        <dbReference type="Proteomes" id="UP000008311"/>
    </source>
</evidence>
<dbReference type="eggNOG" id="ENOG502RXZI">
    <property type="taxonomic scope" value="Eukaryota"/>
</dbReference>
<dbReference type="STRING" id="3988.B9SVN4"/>
<feature type="compositionally biased region" description="Basic and acidic residues" evidence="3">
    <location>
        <begin position="51"/>
        <end position="65"/>
    </location>
</feature>